<dbReference type="SMART" id="SM00220">
    <property type="entry name" value="S_TKc"/>
    <property type="match status" value="1"/>
</dbReference>
<dbReference type="PROSITE" id="PS00108">
    <property type="entry name" value="PROTEIN_KINASE_ST"/>
    <property type="match status" value="1"/>
</dbReference>
<dbReference type="PANTHER" id="PTHR44329">
    <property type="entry name" value="SERINE/THREONINE-PROTEIN KINASE TNNI3K-RELATED"/>
    <property type="match status" value="1"/>
</dbReference>
<dbReference type="InterPro" id="IPR017441">
    <property type="entry name" value="Protein_kinase_ATP_BS"/>
</dbReference>
<dbReference type="Gene3D" id="1.10.510.10">
    <property type="entry name" value="Transferase(Phosphotransferase) domain 1"/>
    <property type="match status" value="1"/>
</dbReference>
<evidence type="ECO:0000259" key="5">
    <source>
        <dbReference type="PROSITE" id="PS50011"/>
    </source>
</evidence>
<keyword evidence="1 3" id="KW-0547">Nucleotide-binding</keyword>
<evidence type="ECO:0000313" key="7">
    <source>
        <dbReference type="EMBL" id="VFT85376.1"/>
    </source>
</evidence>
<feature type="binding site" evidence="3">
    <location>
        <position position="350"/>
    </location>
    <ligand>
        <name>ATP</name>
        <dbReference type="ChEBI" id="CHEBI:30616"/>
    </ligand>
</feature>
<dbReference type="Pfam" id="PF00069">
    <property type="entry name" value="Pkinase"/>
    <property type="match status" value="1"/>
</dbReference>
<dbReference type="Proteomes" id="UP000332933">
    <property type="component" value="Unassembled WGS sequence"/>
</dbReference>
<dbReference type="EMBL" id="CAADRA010005124">
    <property type="protein sequence ID" value="VFT85376.1"/>
    <property type="molecule type" value="Genomic_DNA"/>
</dbReference>
<evidence type="ECO:0000313" key="8">
    <source>
        <dbReference type="Proteomes" id="UP000332933"/>
    </source>
</evidence>
<reference evidence="7 8" key="1">
    <citation type="submission" date="2019-03" db="EMBL/GenBank/DDBJ databases">
        <authorList>
            <person name="Gaulin E."/>
            <person name="Dumas B."/>
        </authorList>
    </citation>
    <scope>NUCLEOTIDE SEQUENCE [LARGE SCALE GENOMIC DNA]</scope>
    <source>
        <strain evidence="7">CBS 568.67</strain>
    </source>
</reference>
<evidence type="ECO:0000256" key="2">
    <source>
        <dbReference type="ARBA" id="ARBA00022840"/>
    </source>
</evidence>
<dbReference type="GO" id="GO:0005524">
    <property type="term" value="F:ATP binding"/>
    <property type="evidence" value="ECO:0007669"/>
    <property type="project" value="UniProtKB-UniRule"/>
</dbReference>
<accession>A0A485KKF3</accession>
<keyword evidence="8" id="KW-1185">Reference proteome</keyword>
<dbReference type="SUPFAM" id="SSF56112">
    <property type="entry name" value="Protein kinase-like (PK-like)"/>
    <property type="match status" value="1"/>
</dbReference>
<keyword evidence="4" id="KW-0812">Transmembrane</keyword>
<dbReference type="OrthoDB" id="67754at2759"/>
<dbReference type="GO" id="GO:0004674">
    <property type="term" value="F:protein serine/threonine kinase activity"/>
    <property type="evidence" value="ECO:0007669"/>
    <property type="project" value="TreeGrafter"/>
</dbReference>
<feature type="domain" description="Protein kinase" evidence="5">
    <location>
        <begin position="322"/>
        <end position="585"/>
    </location>
</feature>
<reference evidence="6" key="2">
    <citation type="submission" date="2019-06" db="EMBL/GenBank/DDBJ databases">
        <title>Genomics analysis of Aphanomyces spp. identifies a new class of oomycete effector associated with host adaptation.</title>
        <authorList>
            <person name="Gaulin E."/>
        </authorList>
    </citation>
    <scope>NUCLEOTIDE SEQUENCE</scope>
    <source>
        <strain evidence="6">CBS 578.67</strain>
    </source>
</reference>
<gene>
    <name evidence="7" type="primary">Aste57867_8490</name>
    <name evidence="6" type="ORF">As57867_008458</name>
    <name evidence="7" type="ORF">ASTE57867_8490</name>
</gene>
<evidence type="ECO:0000313" key="6">
    <source>
        <dbReference type="EMBL" id="KAF0701044.1"/>
    </source>
</evidence>
<keyword evidence="4" id="KW-1133">Transmembrane helix</keyword>
<dbReference type="InterPro" id="IPR051681">
    <property type="entry name" value="Ser/Thr_Kinases-Pseudokinases"/>
</dbReference>
<sequence>MTNPWTNNADFVARFKMLSDRKLGANLAPTLAAPSAVLQRLEGHGLSWVDLPPLAQQAIVWDSGFVVGGSVAKNDSWLRVYVGCGHSMASIMFNETVFKSVDTYESTVQCANVNGDYARQQQAQFSHMDMIARCDIQPTSTDLVEPKQASIWAQDALYPNDVPEPRVYNHSERVGSYGLSIHGLPRGAEEIPWKNPAEHCQGSAVGSGMIIPCRTLARSAPRRNGTCEPVPSATMDAWLQELRATKAKATTTIMVCVVAAVVVVAVVALMVRRVILLRRRRLAAATTLTKKGIHAPDIDLTATEHAINLKSLRVYQLDETELELTAKLGSGAFADVYRGTYHGHPIAAKKMHSSRLTPSQLQAFMDEIQLLASFESPFIVKLIGAAWTRAADMTCVMELMDGGDLKDHLDATTPETYPWLAKIHHMQCIAEGLVYLHSLNIIHRDIKSRNVLLNSDGDAKLTDFGISKEDIQATMTMGVGTFRWMAPEVMQDEAYTIAADIYSFGCILTEFSTHLVPYEDLKNPTNGQPVSDSAIMVKVVAGTIQPTISADCPSWIRDLAHKCLATNPDARPIAAVIANTIRTTLLQQQLDSADVIEV</sequence>
<dbReference type="PROSITE" id="PS00107">
    <property type="entry name" value="PROTEIN_KINASE_ATP"/>
    <property type="match status" value="1"/>
</dbReference>
<feature type="transmembrane region" description="Helical" evidence="4">
    <location>
        <begin position="252"/>
        <end position="271"/>
    </location>
</feature>
<organism evidence="7 8">
    <name type="scientific">Aphanomyces stellatus</name>
    <dbReference type="NCBI Taxonomy" id="120398"/>
    <lineage>
        <taxon>Eukaryota</taxon>
        <taxon>Sar</taxon>
        <taxon>Stramenopiles</taxon>
        <taxon>Oomycota</taxon>
        <taxon>Saprolegniomycetes</taxon>
        <taxon>Saprolegniales</taxon>
        <taxon>Verrucalvaceae</taxon>
        <taxon>Aphanomyces</taxon>
    </lineage>
</organism>
<evidence type="ECO:0000256" key="3">
    <source>
        <dbReference type="PROSITE-ProRule" id="PRU10141"/>
    </source>
</evidence>
<dbReference type="InterPro" id="IPR000719">
    <property type="entry name" value="Prot_kinase_dom"/>
</dbReference>
<dbReference type="EMBL" id="VJMH01005103">
    <property type="protein sequence ID" value="KAF0701044.1"/>
    <property type="molecule type" value="Genomic_DNA"/>
</dbReference>
<dbReference type="AlphaFoldDB" id="A0A485KKF3"/>
<evidence type="ECO:0000256" key="1">
    <source>
        <dbReference type="ARBA" id="ARBA00022741"/>
    </source>
</evidence>
<dbReference type="InterPro" id="IPR008271">
    <property type="entry name" value="Ser/Thr_kinase_AS"/>
</dbReference>
<keyword evidence="2 3" id="KW-0067">ATP-binding</keyword>
<name>A0A485KKF3_9STRA</name>
<protein>
    <submittedName>
        <fullName evidence="7">Aste57867_8490 protein</fullName>
    </submittedName>
</protein>
<dbReference type="PROSITE" id="PS50011">
    <property type="entry name" value="PROTEIN_KINASE_DOM"/>
    <property type="match status" value="1"/>
</dbReference>
<dbReference type="InterPro" id="IPR011009">
    <property type="entry name" value="Kinase-like_dom_sf"/>
</dbReference>
<dbReference type="PANTHER" id="PTHR44329:SF214">
    <property type="entry name" value="PROTEIN KINASE DOMAIN-CONTAINING PROTEIN"/>
    <property type="match status" value="1"/>
</dbReference>
<evidence type="ECO:0000256" key="4">
    <source>
        <dbReference type="SAM" id="Phobius"/>
    </source>
</evidence>
<keyword evidence="4" id="KW-0472">Membrane</keyword>
<proteinExistence type="predicted"/>